<evidence type="ECO:0000313" key="2">
    <source>
        <dbReference type="EMBL" id="MFD0998350.1"/>
    </source>
</evidence>
<dbReference type="Gene3D" id="1.20.120.450">
    <property type="entry name" value="dinb family like domain"/>
    <property type="match status" value="1"/>
</dbReference>
<keyword evidence="3" id="KW-1185">Reference proteome</keyword>
<name>A0ABW3JWK0_9BACT</name>
<dbReference type="SUPFAM" id="SSF109854">
    <property type="entry name" value="DinB/YfiT-like putative metalloenzymes"/>
    <property type="match status" value="1"/>
</dbReference>
<feature type="domain" description="DinB-like" evidence="1">
    <location>
        <begin position="32"/>
        <end position="167"/>
    </location>
</feature>
<protein>
    <submittedName>
        <fullName evidence="2">YfiT family bacillithiol transferase</fullName>
    </submittedName>
</protein>
<dbReference type="Pfam" id="PF12867">
    <property type="entry name" value="DinB_2"/>
    <property type="match status" value="1"/>
</dbReference>
<dbReference type="Proteomes" id="UP001597112">
    <property type="component" value="Unassembled WGS sequence"/>
</dbReference>
<evidence type="ECO:0000259" key="1">
    <source>
        <dbReference type="Pfam" id="PF12867"/>
    </source>
</evidence>
<gene>
    <name evidence="2" type="ORF">ACFQ21_03490</name>
</gene>
<keyword evidence="2" id="KW-0808">Transferase</keyword>
<evidence type="ECO:0000313" key="3">
    <source>
        <dbReference type="Proteomes" id="UP001597112"/>
    </source>
</evidence>
<dbReference type="NCBIfam" id="NF009807">
    <property type="entry name" value="PRK13291.1"/>
    <property type="match status" value="1"/>
</dbReference>
<organism evidence="2 3">
    <name type="scientific">Ohtaekwangia kribbensis</name>
    <dbReference type="NCBI Taxonomy" id="688913"/>
    <lineage>
        <taxon>Bacteria</taxon>
        <taxon>Pseudomonadati</taxon>
        <taxon>Bacteroidota</taxon>
        <taxon>Cytophagia</taxon>
        <taxon>Cytophagales</taxon>
        <taxon>Fulvivirgaceae</taxon>
        <taxon>Ohtaekwangia</taxon>
    </lineage>
</organism>
<proteinExistence type="predicted"/>
<dbReference type="RefSeq" id="WP_377574900.1">
    <property type="nucleotide sequence ID" value="NZ_JBHTKA010000001.1"/>
</dbReference>
<dbReference type="InterPro" id="IPR024775">
    <property type="entry name" value="DinB-like"/>
</dbReference>
<dbReference type="GO" id="GO:0016740">
    <property type="term" value="F:transferase activity"/>
    <property type="evidence" value="ECO:0007669"/>
    <property type="project" value="UniProtKB-KW"/>
</dbReference>
<comment type="caution">
    <text evidence="2">The sequence shown here is derived from an EMBL/GenBank/DDBJ whole genome shotgun (WGS) entry which is preliminary data.</text>
</comment>
<dbReference type="InterPro" id="IPR034660">
    <property type="entry name" value="DinB/YfiT-like"/>
</dbReference>
<dbReference type="EMBL" id="JBHTKA010000001">
    <property type="protein sequence ID" value="MFD0998350.1"/>
    <property type="molecule type" value="Genomic_DNA"/>
</dbReference>
<reference evidence="3" key="1">
    <citation type="journal article" date="2019" name="Int. J. Syst. Evol. Microbiol.">
        <title>The Global Catalogue of Microorganisms (GCM) 10K type strain sequencing project: providing services to taxonomists for standard genome sequencing and annotation.</title>
        <authorList>
            <consortium name="The Broad Institute Genomics Platform"/>
            <consortium name="The Broad Institute Genome Sequencing Center for Infectious Disease"/>
            <person name="Wu L."/>
            <person name="Ma J."/>
        </authorList>
    </citation>
    <scope>NUCLEOTIDE SEQUENCE [LARGE SCALE GENOMIC DNA]</scope>
    <source>
        <strain evidence="3">CCUG 58938</strain>
    </source>
</reference>
<sequence>MNNDEQLRYPIGRFTANDSYTLEDVKANIKRIEAVPASIEALSSKLTAKQLNTPYREGGWTARQVLHHVSDSHMNAYIRIKWTLTEETPTIKAYDEKLWADTFETKADPAISIALLKALHAKWTVLLNGITQEQLGRQFYHPDSKKHVRIDQAIASYAWHGEHHLGHLKIVAGK</sequence>
<accession>A0ABW3JWK0</accession>